<dbReference type="AlphaFoldDB" id="A0A558C310"/>
<accession>A0A558C310</accession>
<organism evidence="1 2">
    <name type="scientific">Hymenobacter setariae</name>
    <dbReference type="NCBI Taxonomy" id="2594794"/>
    <lineage>
        <taxon>Bacteria</taxon>
        <taxon>Pseudomonadati</taxon>
        <taxon>Bacteroidota</taxon>
        <taxon>Cytophagia</taxon>
        <taxon>Cytophagales</taxon>
        <taxon>Hymenobacteraceae</taxon>
        <taxon>Hymenobacter</taxon>
    </lineage>
</organism>
<gene>
    <name evidence="1" type="ORF">FNT36_03165</name>
</gene>
<comment type="caution">
    <text evidence="1">The sequence shown here is derived from an EMBL/GenBank/DDBJ whole genome shotgun (WGS) entry which is preliminary data.</text>
</comment>
<dbReference type="OrthoDB" id="981754at2"/>
<reference evidence="1 2" key="1">
    <citation type="submission" date="2019-07" db="EMBL/GenBank/DDBJ databases">
        <title>Hymenobacter sp. straun FUR1 Genome sequencing and assembly.</title>
        <authorList>
            <person name="Chhetri G."/>
        </authorList>
    </citation>
    <scope>NUCLEOTIDE SEQUENCE [LARGE SCALE GENOMIC DNA]</scope>
    <source>
        <strain evidence="1 2">Fur1</strain>
    </source>
</reference>
<name>A0A558C310_9BACT</name>
<sequence>MLPAYDPIQHIPPPIDLLPTLRLVYLGREYAGQYRAYLCSALCERLQLRAYQPIDLVPPSGHSPYWHLDLRPEAKRRLAQYADTRPRISSLKLPVGLVEPGSALVLQLVNQPAFPGFYPMLPHALAA</sequence>
<evidence type="ECO:0000313" key="1">
    <source>
        <dbReference type="EMBL" id="TVT43106.1"/>
    </source>
</evidence>
<dbReference type="Proteomes" id="UP000317624">
    <property type="component" value="Unassembled WGS sequence"/>
</dbReference>
<dbReference type="RefSeq" id="WP_144844266.1">
    <property type="nucleotide sequence ID" value="NZ_VMRJ01000001.1"/>
</dbReference>
<proteinExistence type="predicted"/>
<dbReference type="EMBL" id="VMRJ01000001">
    <property type="protein sequence ID" value="TVT43106.1"/>
    <property type="molecule type" value="Genomic_DNA"/>
</dbReference>
<keyword evidence="2" id="KW-1185">Reference proteome</keyword>
<protein>
    <submittedName>
        <fullName evidence="1">Uncharacterized protein</fullName>
    </submittedName>
</protein>
<evidence type="ECO:0000313" key="2">
    <source>
        <dbReference type="Proteomes" id="UP000317624"/>
    </source>
</evidence>